<evidence type="ECO:0000313" key="4">
    <source>
        <dbReference type="Proteomes" id="UP000002051"/>
    </source>
</evidence>
<reference evidence="2 4" key="1">
    <citation type="journal article" date="2011" name="Nature">
        <title>The Medicago genome provides insight into the evolution of rhizobial symbioses.</title>
        <authorList>
            <person name="Young N.D."/>
            <person name="Debelle F."/>
            <person name="Oldroyd G.E."/>
            <person name="Geurts R."/>
            <person name="Cannon S.B."/>
            <person name="Udvardi M.K."/>
            <person name="Benedito V.A."/>
            <person name="Mayer K.F."/>
            <person name="Gouzy J."/>
            <person name="Schoof H."/>
            <person name="Van de Peer Y."/>
            <person name="Proost S."/>
            <person name="Cook D.R."/>
            <person name="Meyers B.C."/>
            <person name="Spannagl M."/>
            <person name="Cheung F."/>
            <person name="De Mita S."/>
            <person name="Krishnakumar V."/>
            <person name="Gundlach H."/>
            <person name="Zhou S."/>
            <person name="Mudge J."/>
            <person name="Bharti A.K."/>
            <person name="Murray J.D."/>
            <person name="Naoumkina M.A."/>
            <person name="Rosen B."/>
            <person name="Silverstein K.A."/>
            <person name="Tang H."/>
            <person name="Rombauts S."/>
            <person name="Zhao P.X."/>
            <person name="Zhou P."/>
            <person name="Barbe V."/>
            <person name="Bardou P."/>
            <person name="Bechner M."/>
            <person name="Bellec A."/>
            <person name="Berger A."/>
            <person name="Berges H."/>
            <person name="Bidwell S."/>
            <person name="Bisseling T."/>
            <person name="Choisne N."/>
            <person name="Couloux A."/>
            <person name="Denny R."/>
            <person name="Deshpande S."/>
            <person name="Dai X."/>
            <person name="Doyle J.J."/>
            <person name="Dudez A.M."/>
            <person name="Farmer A.D."/>
            <person name="Fouteau S."/>
            <person name="Franken C."/>
            <person name="Gibelin C."/>
            <person name="Gish J."/>
            <person name="Goldstein S."/>
            <person name="Gonzalez A.J."/>
            <person name="Green P.J."/>
            <person name="Hallab A."/>
            <person name="Hartog M."/>
            <person name="Hua A."/>
            <person name="Humphray S.J."/>
            <person name="Jeong D.H."/>
            <person name="Jing Y."/>
            <person name="Jocker A."/>
            <person name="Kenton S.M."/>
            <person name="Kim D.J."/>
            <person name="Klee K."/>
            <person name="Lai H."/>
            <person name="Lang C."/>
            <person name="Lin S."/>
            <person name="Macmil S.L."/>
            <person name="Magdelenat G."/>
            <person name="Matthews L."/>
            <person name="McCorrison J."/>
            <person name="Monaghan E.L."/>
            <person name="Mun J.H."/>
            <person name="Najar F.Z."/>
            <person name="Nicholson C."/>
            <person name="Noirot C."/>
            <person name="O'Bleness M."/>
            <person name="Paule C.R."/>
            <person name="Poulain J."/>
            <person name="Prion F."/>
            <person name="Qin B."/>
            <person name="Qu C."/>
            <person name="Retzel E.F."/>
            <person name="Riddle C."/>
            <person name="Sallet E."/>
            <person name="Samain S."/>
            <person name="Samson N."/>
            <person name="Sanders I."/>
            <person name="Saurat O."/>
            <person name="Scarpelli C."/>
            <person name="Schiex T."/>
            <person name="Segurens B."/>
            <person name="Severin A.J."/>
            <person name="Sherrier D.J."/>
            <person name="Shi R."/>
            <person name="Sims S."/>
            <person name="Singer S.R."/>
            <person name="Sinharoy S."/>
            <person name="Sterck L."/>
            <person name="Viollet A."/>
            <person name="Wang B.B."/>
            <person name="Wang K."/>
            <person name="Wang M."/>
            <person name="Wang X."/>
            <person name="Warfsmann J."/>
            <person name="Weissenbach J."/>
            <person name="White D.D."/>
            <person name="White J.D."/>
            <person name="Wiley G.B."/>
            <person name="Wincker P."/>
            <person name="Xing Y."/>
            <person name="Yang L."/>
            <person name="Yao Z."/>
            <person name="Ying F."/>
            <person name="Zhai J."/>
            <person name="Zhou L."/>
            <person name="Zuber A."/>
            <person name="Denarie J."/>
            <person name="Dixon R.A."/>
            <person name="May G.D."/>
            <person name="Schwartz D.C."/>
            <person name="Rogers J."/>
            <person name="Quetier F."/>
            <person name="Town C.D."/>
            <person name="Roe B.A."/>
        </authorList>
    </citation>
    <scope>NUCLEOTIDE SEQUENCE [LARGE SCALE GENOMIC DNA]</scope>
    <source>
        <strain evidence="2">A17</strain>
        <strain evidence="3 4">cv. Jemalong A17</strain>
    </source>
</reference>
<keyword evidence="4" id="KW-1185">Reference proteome</keyword>
<dbReference type="EnsemblPlants" id="AET01398">
    <property type="protein sequence ID" value="AET01398"/>
    <property type="gene ID" value="MTR_8g012090"/>
</dbReference>
<dbReference type="Pfam" id="PF07734">
    <property type="entry name" value="FBA_1"/>
    <property type="match status" value="1"/>
</dbReference>
<evidence type="ECO:0000259" key="1">
    <source>
        <dbReference type="Pfam" id="PF07734"/>
    </source>
</evidence>
<accession>G7LF40</accession>
<dbReference type="PaxDb" id="3880-AET01398"/>
<evidence type="ECO:0000313" key="2">
    <source>
        <dbReference type="EMBL" id="AET01398.2"/>
    </source>
</evidence>
<dbReference type="AlphaFoldDB" id="G7LF40"/>
<dbReference type="SUPFAM" id="SSF81383">
    <property type="entry name" value="F-box domain"/>
    <property type="match status" value="1"/>
</dbReference>
<dbReference type="Proteomes" id="UP000002051">
    <property type="component" value="Chromosome 8"/>
</dbReference>
<protein>
    <submittedName>
        <fullName evidence="2">F-box protein interaction domain protein</fullName>
    </submittedName>
</protein>
<dbReference type="InterPro" id="IPR036047">
    <property type="entry name" value="F-box-like_dom_sf"/>
</dbReference>
<dbReference type="STRING" id="3880.G7LF40"/>
<dbReference type="InterPro" id="IPR017451">
    <property type="entry name" value="F-box-assoc_interact_dom"/>
</dbReference>
<organism evidence="2 4">
    <name type="scientific">Medicago truncatula</name>
    <name type="common">Barrel medic</name>
    <name type="synonym">Medicago tribuloides</name>
    <dbReference type="NCBI Taxonomy" id="3880"/>
    <lineage>
        <taxon>Eukaryota</taxon>
        <taxon>Viridiplantae</taxon>
        <taxon>Streptophyta</taxon>
        <taxon>Embryophyta</taxon>
        <taxon>Tracheophyta</taxon>
        <taxon>Spermatophyta</taxon>
        <taxon>Magnoliopsida</taxon>
        <taxon>eudicotyledons</taxon>
        <taxon>Gunneridae</taxon>
        <taxon>Pentapetalae</taxon>
        <taxon>rosids</taxon>
        <taxon>fabids</taxon>
        <taxon>Fabales</taxon>
        <taxon>Fabaceae</taxon>
        <taxon>Papilionoideae</taxon>
        <taxon>50 kb inversion clade</taxon>
        <taxon>NPAAA clade</taxon>
        <taxon>Hologalegina</taxon>
        <taxon>IRL clade</taxon>
        <taxon>Trifolieae</taxon>
        <taxon>Medicago</taxon>
    </lineage>
</organism>
<name>G7LF40_MEDTR</name>
<feature type="domain" description="F-box associated beta-propeller type 1" evidence="1">
    <location>
        <begin position="136"/>
        <end position="322"/>
    </location>
</feature>
<dbReference type="PANTHER" id="PTHR31672">
    <property type="entry name" value="BNACNNG10540D PROTEIN"/>
    <property type="match status" value="1"/>
</dbReference>
<dbReference type="EMBL" id="CM001224">
    <property type="protein sequence ID" value="AET01398.2"/>
    <property type="molecule type" value="Genomic_DNA"/>
</dbReference>
<reference evidence="2 4" key="2">
    <citation type="journal article" date="2014" name="BMC Genomics">
        <title>An improved genome release (version Mt4.0) for the model legume Medicago truncatula.</title>
        <authorList>
            <person name="Tang H."/>
            <person name="Krishnakumar V."/>
            <person name="Bidwell S."/>
            <person name="Rosen B."/>
            <person name="Chan A."/>
            <person name="Zhou S."/>
            <person name="Gentzbittel L."/>
            <person name="Childs K.L."/>
            <person name="Yandell M."/>
            <person name="Gundlach H."/>
            <person name="Mayer K.F."/>
            <person name="Schwartz D.C."/>
            <person name="Town C.D."/>
        </authorList>
    </citation>
    <scope>GENOME REANNOTATION</scope>
    <source>
        <strain evidence="3 4">cv. Jemalong A17</strain>
    </source>
</reference>
<dbReference type="InterPro" id="IPR006527">
    <property type="entry name" value="F-box-assoc_dom_typ1"/>
</dbReference>
<dbReference type="InterPro" id="IPR011043">
    <property type="entry name" value="Gal_Oxase/kelch_b-propeller"/>
</dbReference>
<evidence type="ECO:0000313" key="3">
    <source>
        <dbReference type="EnsemblPlants" id="AET01398"/>
    </source>
</evidence>
<dbReference type="NCBIfam" id="TIGR01640">
    <property type="entry name" value="F_box_assoc_1"/>
    <property type="match status" value="1"/>
</dbReference>
<dbReference type="PANTHER" id="PTHR31672:SF13">
    <property type="entry name" value="F-BOX PROTEIN CPR30-LIKE"/>
    <property type="match status" value="1"/>
</dbReference>
<sequence length="334" mass="38768">MEISFASATVKVSNHIYDDVAFVILSKLPLKSLFRFRCVRKSWSLLFENPYFMDMFRRIFLSKNHSYYNDTSLLLHDEYMLYSLFGERFENRVKLDWPNPYGEQFDFNIYGCASVNGILCIEDAGRIEGIHCIEELGRVVLWNPTTGEFKVTPPSPSAFESPCWDPMIDLHGFGYDQVRDDYKIYSLKRNSWRKVDIDMPTQYNSGVGVQVYMDGVCHWWSESDEVYLVSFELINEVFVKTPIPSNMDDNDIDSRILFRHLNVLNGSIVWISNYAETGTFHISILGEVGVKESWTKLFIVGPMRDIEHPIGIGKKGDIFFRKKDNEQICLNLST</sequence>
<dbReference type="HOGENOM" id="CLU_027176_5_0_1"/>
<proteinExistence type="predicted"/>
<accession>A0A0C3XWK9</accession>
<reference evidence="3" key="3">
    <citation type="submission" date="2015-04" db="UniProtKB">
        <authorList>
            <consortium name="EnsemblPlants"/>
        </authorList>
    </citation>
    <scope>IDENTIFICATION</scope>
    <source>
        <strain evidence="3">cv. Jemalong A17</strain>
    </source>
</reference>
<dbReference type="SUPFAM" id="SSF50965">
    <property type="entry name" value="Galactose oxidase, central domain"/>
    <property type="match status" value="1"/>
</dbReference>
<dbReference type="InterPro" id="IPR050796">
    <property type="entry name" value="SCF_F-box_component"/>
</dbReference>
<gene>
    <name evidence="2" type="ordered locus">MTR_8g012090</name>
</gene>